<feature type="signal peptide" evidence="1">
    <location>
        <begin position="1"/>
        <end position="23"/>
    </location>
</feature>
<reference evidence="2" key="1">
    <citation type="submission" date="2023-03" db="EMBL/GenBank/DDBJ databases">
        <title>Massive genome expansion in bonnet fungi (Mycena s.s.) driven by repeated elements and novel gene families across ecological guilds.</title>
        <authorList>
            <consortium name="Lawrence Berkeley National Laboratory"/>
            <person name="Harder C.B."/>
            <person name="Miyauchi S."/>
            <person name="Viragh M."/>
            <person name="Kuo A."/>
            <person name="Thoen E."/>
            <person name="Andreopoulos B."/>
            <person name="Lu D."/>
            <person name="Skrede I."/>
            <person name="Drula E."/>
            <person name="Henrissat B."/>
            <person name="Morin E."/>
            <person name="Kohler A."/>
            <person name="Barry K."/>
            <person name="LaButti K."/>
            <person name="Morin E."/>
            <person name="Salamov A."/>
            <person name="Lipzen A."/>
            <person name="Mereny Z."/>
            <person name="Hegedus B."/>
            <person name="Baldrian P."/>
            <person name="Stursova M."/>
            <person name="Weitz H."/>
            <person name="Taylor A."/>
            <person name="Grigoriev I.V."/>
            <person name="Nagy L.G."/>
            <person name="Martin F."/>
            <person name="Kauserud H."/>
        </authorList>
    </citation>
    <scope>NUCLEOTIDE SEQUENCE</scope>
    <source>
        <strain evidence="2">9144</strain>
    </source>
</reference>
<sequence>MQAKFTSLVIILSAVFFSELVAGAPEPQTKLKDCSTVRFPGIQSQLPRMEIAVQLAYLILYVLMQSVLSGQFRHIHIVYRSSLVGLVSERFFLATAARLAGFPQPQPPKH</sequence>
<accession>A0AAD6Y8D9</accession>
<comment type="caution">
    <text evidence="2">The sequence shown here is derived from an EMBL/GenBank/DDBJ whole genome shotgun (WGS) entry which is preliminary data.</text>
</comment>
<proteinExistence type="predicted"/>
<evidence type="ECO:0000256" key="1">
    <source>
        <dbReference type="SAM" id="SignalP"/>
    </source>
</evidence>
<dbReference type="Proteomes" id="UP001219525">
    <property type="component" value="Unassembled WGS sequence"/>
</dbReference>
<protein>
    <submittedName>
        <fullName evidence="2">Uncharacterized protein</fullName>
    </submittedName>
</protein>
<evidence type="ECO:0000313" key="3">
    <source>
        <dbReference type="Proteomes" id="UP001219525"/>
    </source>
</evidence>
<name>A0AAD6Y8D9_9AGAR</name>
<dbReference type="AlphaFoldDB" id="A0AAD6Y8D9"/>
<keyword evidence="1" id="KW-0732">Signal</keyword>
<feature type="chain" id="PRO_5042072535" evidence="1">
    <location>
        <begin position="24"/>
        <end position="110"/>
    </location>
</feature>
<organism evidence="2 3">
    <name type="scientific">Mycena pura</name>
    <dbReference type="NCBI Taxonomy" id="153505"/>
    <lineage>
        <taxon>Eukaryota</taxon>
        <taxon>Fungi</taxon>
        <taxon>Dikarya</taxon>
        <taxon>Basidiomycota</taxon>
        <taxon>Agaricomycotina</taxon>
        <taxon>Agaricomycetes</taxon>
        <taxon>Agaricomycetidae</taxon>
        <taxon>Agaricales</taxon>
        <taxon>Marasmiineae</taxon>
        <taxon>Mycenaceae</taxon>
        <taxon>Mycena</taxon>
    </lineage>
</organism>
<dbReference type="EMBL" id="JARJCW010000086">
    <property type="protein sequence ID" value="KAJ7196096.1"/>
    <property type="molecule type" value="Genomic_DNA"/>
</dbReference>
<keyword evidence="3" id="KW-1185">Reference proteome</keyword>
<gene>
    <name evidence="2" type="ORF">GGX14DRAFT_403575</name>
</gene>
<evidence type="ECO:0000313" key="2">
    <source>
        <dbReference type="EMBL" id="KAJ7196096.1"/>
    </source>
</evidence>